<feature type="transmembrane region" description="Helical" evidence="1">
    <location>
        <begin position="45"/>
        <end position="65"/>
    </location>
</feature>
<name>A0A0D1DA56_9RHOB</name>
<keyword evidence="3" id="KW-1185">Reference proteome</keyword>
<keyword evidence="1" id="KW-0812">Transmembrane</keyword>
<accession>A0A0D1DA56</accession>
<proteinExistence type="predicted"/>
<dbReference type="STRING" id="935700.jaqu_15560"/>
<keyword evidence="1" id="KW-1133">Transmembrane helix</keyword>
<keyword evidence="1" id="KW-0472">Membrane</keyword>
<dbReference type="PATRIC" id="fig|935700.4.peg.1612"/>
<dbReference type="AlphaFoldDB" id="A0A0D1DA56"/>
<sequence>MPVERDEHMRATPRTSRRLAAGSLLLWAGLCLVLAAGFGVLWGPLTALNTFLVAGIILPGAIFFVSNF</sequence>
<evidence type="ECO:0000313" key="2">
    <source>
        <dbReference type="EMBL" id="KIT16768.1"/>
    </source>
</evidence>
<reference evidence="2 3" key="1">
    <citation type="submission" date="2015-02" db="EMBL/GenBank/DDBJ databases">
        <title>Genome Sequence of Jannaschia aquimarina DSM28248, a member of the Roseobacter clade.</title>
        <authorList>
            <person name="Voget S."/>
            <person name="Daniel R."/>
        </authorList>
    </citation>
    <scope>NUCLEOTIDE SEQUENCE [LARGE SCALE GENOMIC DNA]</scope>
    <source>
        <strain evidence="2 3">GSW-M26</strain>
    </source>
</reference>
<gene>
    <name evidence="2" type="ORF">jaqu_15560</name>
</gene>
<dbReference type="EMBL" id="JYFE01000027">
    <property type="protein sequence ID" value="KIT16768.1"/>
    <property type="molecule type" value="Genomic_DNA"/>
</dbReference>
<evidence type="ECO:0000313" key="3">
    <source>
        <dbReference type="Proteomes" id="UP000032232"/>
    </source>
</evidence>
<comment type="caution">
    <text evidence="2">The sequence shown here is derived from an EMBL/GenBank/DDBJ whole genome shotgun (WGS) entry which is preliminary data.</text>
</comment>
<evidence type="ECO:0000256" key="1">
    <source>
        <dbReference type="SAM" id="Phobius"/>
    </source>
</evidence>
<dbReference type="Proteomes" id="UP000032232">
    <property type="component" value="Unassembled WGS sequence"/>
</dbReference>
<dbReference type="RefSeq" id="WP_043918377.1">
    <property type="nucleotide sequence ID" value="NZ_FZPF01000001.1"/>
</dbReference>
<organism evidence="2 3">
    <name type="scientific">Jannaschia aquimarina</name>
    <dbReference type="NCBI Taxonomy" id="935700"/>
    <lineage>
        <taxon>Bacteria</taxon>
        <taxon>Pseudomonadati</taxon>
        <taxon>Pseudomonadota</taxon>
        <taxon>Alphaproteobacteria</taxon>
        <taxon>Rhodobacterales</taxon>
        <taxon>Roseobacteraceae</taxon>
        <taxon>Jannaschia</taxon>
    </lineage>
</organism>
<protein>
    <submittedName>
        <fullName evidence="2">Uncharacterized protein</fullName>
    </submittedName>
</protein>